<feature type="region of interest" description="Disordered" evidence="1">
    <location>
        <begin position="1"/>
        <end position="142"/>
    </location>
</feature>
<evidence type="ECO:0000256" key="1">
    <source>
        <dbReference type="SAM" id="MobiDB-lite"/>
    </source>
</evidence>
<evidence type="ECO:0000313" key="2">
    <source>
        <dbReference type="EMBL" id="CAD9171708.1"/>
    </source>
</evidence>
<organism evidence="2">
    <name type="scientific">Alexandrium catenella</name>
    <name type="common">Red tide dinoflagellate</name>
    <name type="synonym">Gonyaulax catenella</name>
    <dbReference type="NCBI Taxonomy" id="2925"/>
    <lineage>
        <taxon>Eukaryota</taxon>
        <taxon>Sar</taxon>
        <taxon>Alveolata</taxon>
        <taxon>Dinophyceae</taxon>
        <taxon>Gonyaulacales</taxon>
        <taxon>Pyrocystaceae</taxon>
        <taxon>Alexandrium</taxon>
    </lineage>
</organism>
<sequence length="294" mass="32317">MDDDAPLSALAKPMKLDDDTPLASLADFSKPKATPKTAKTASSPAAKGPKGSPNASAGKAAGKATPKRKAGKGSSSSSSSSSGSSSESESDPKPKAPRRKGSNTSVGKKAKLRLLDKKVEEGDDDGPNDGGGAVKKRDRQPKEQVVADLLCRWWYVMPEWPPRDEAYYQAELEKRSLRKVSVQEWEWVPEEDKQGRKKVYELSAFPGLFRASNGDLIDCRPRETCPCYQNFMKKDLPDLYDLLVTAFENQIKDLANSKYNETQLEQELKARLTSVRDKAYGAKQMTAAKRRKSG</sequence>
<feature type="compositionally biased region" description="Low complexity" evidence="1">
    <location>
        <begin position="31"/>
        <end position="47"/>
    </location>
</feature>
<dbReference type="EMBL" id="HBGE01081243">
    <property type="protein sequence ID" value="CAD9171708.1"/>
    <property type="molecule type" value="Transcribed_RNA"/>
</dbReference>
<reference evidence="2" key="1">
    <citation type="submission" date="2021-01" db="EMBL/GenBank/DDBJ databases">
        <authorList>
            <person name="Corre E."/>
            <person name="Pelletier E."/>
            <person name="Niang G."/>
            <person name="Scheremetjew M."/>
            <person name="Finn R."/>
            <person name="Kale V."/>
            <person name="Holt S."/>
            <person name="Cochrane G."/>
            <person name="Meng A."/>
            <person name="Brown T."/>
            <person name="Cohen L."/>
        </authorList>
    </citation>
    <scope>NUCLEOTIDE SEQUENCE</scope>
    <source>
        <strain evidence="2">OF101</strain>
    </source>
</reference>
<accession>A0A7S1RPG0</accession>
<name>A0A7S1RPG0_ALECA</name>
<gene>
    <name evidence="2" type="ORF">ACAT0790_LOCUS48477</name>
</gene>
<protein>
    <submittedName>
        <fullName evidence="2">Uncharacterized protein</fullName>
    </submittedName>
</protein>
<proteinExistence type="predicted"/>
<dbReference type="AlphaFoldDB" id="A0A7S1RPG0"/>
<feature type="compositionally biased region" description="Low complexity" evidence="1">
    <location>
        <begin position="73"/>
        <end position="87"/>
    </location>
</feature>